<evidence type="ECO:0000313" key="2">
    <source>
        <dbReference type="Proteomes" id="UP001155128"/>
    </source>
</evidence>
<protein>
    <submittedName>
        <fullName evidence="1">2'-5' RNA ligase family protein</fullName>
    </submittedName>
</protein>
<dbReference type="RefSeq" id="WP_252112158.1">
    <property type="nucleotide sequence ID" value="NZ_JAMSHT010000001.1"/>
</dbReference>
<name>A0A9X2J0Y3_9SPHN</name>
<keyword evidence="1" id="KW-0436">Ligase</keyword>
<dbReference type="InterPro" id="IPR009097">
    <property type="entry name" value="Cyclic_Pdiesterase"/>
</dbReference>
<comment type="caution">
    <text evidence="1">The sequence shown here is derived from an EMBL/GenBank/DDBJ whole genome shotgun (WGS) entry which is preliminary data.</text>
</comment>
<dbReference type="Gene3D" id="3.90.1140.10">
    <property type="entry name" value="Cyclic phosphodiesterase"/>
    <property type="match status" value="1"/>
</dbReference>
<dbReference type="SUPFAM" id="SSF55144">
    <property type="entry name" value="LigT-like"/>
    <property type="match status" value="1"/>
</dbReference>
<dbReference type="EMBL" id="JAMSHT010000001">
    <property type="protein sequence ID" value="MCM8556718.1"/>
    <property type="molecule type" value="Genomic_DNA"/>
</dbReference>
<reference evidence="1" key="1">
    <citation type="submission" date="2022-06" db="EMBL/GenBank/DDBJ databases">
        <title>Sphingomicrobium sedimins sp. nov., a marine bacterium isolated from tidal flat.</title>
        <authorList>
            <person name="Kim C.-H."/>
            <person name="Yoo Y."/>
            <person name="Kim J.-J."/>
        </authorList>
    </citation>
    <scope>NUCLEOTIDE SEQUENCE</scope>
    <source>
        <strain evidence="1">GRR-S6-50</strain>
    </source>
</reference>
<dbReference type="Pfam" id="PF13563">
    <property type="entry name" value="2_5_RNA_ligase2"/>
    <property type="match status" value="1"/>
</dbReference>
<evidence type="ECO:0000313" key="1">
    <source>
        <dbReference type="EMBL" id="MCM8556718.1"/>
    </source>
</evidence>
<proteinExistence type="predicted"/>
<sequence length="174" mass="19216">MTDTRPLIVTAAIAPEDLGWLDAERRAHFPEERNLLTAHLTMFHALPPSMGDEAASFLARLARDHARPDATLSEVMSLGRGVAYRVRSDGLVNLREMIAEHFHGCLTAQDAGGWRPHITIQNKVTPKEAKALLVEKQAGFEPRPLRIAGLSLDRYDGGPWEKVGTWKFSGSAKP</sequence>
<dbReference type="Proteomes" id="UP001155128">
    <property type="component" value="Unassembled WGS sequence"/>
</dbReference>
<keyword evidence="2" id="KW-1185">Reference proteome</keyword>
<gene>
    <name evidence="1" type="ORF">NDO55_02650</name>
</gene>
<accession>A0A9X2J0Y3</accession>
<organism evidence="1 2">
    <name type="scientific">Sphingomicrobium sediminis</name>
    <dbReference type="NCBI Taxonomy" id="2950949"/>
    <lineage>
        <taxon>Bacteria</taxon>
        <taxon>Pseudomonadati</taxon>
        <taxon>Pseudomonadota</taxon>
        <taxon>Alphaproteobacteria</taxon>
        <taxon>Sphingomonadales</taxon>
        <taxon>Sphingomonadaceae</taxon>
        <taxon>Sphingomicrobium</taxon>
    </lineage>
</organism>
<dbReference type="GO" id="GO:0016874">
    <property type="term" value="F:ligase activity"/>
    <property type="evidence" value="ECO:0007669"/>
    <property type="project" value="UniProtKB-KW"/>
</dbReference>
<dbReference type="AlphaFoldDB" id="A0A9X2J0Y3"/>